<dbReference type="EMBL" id="LXQA010168366">
    <property type="protein sequence ID" value="MCI28836.1"/>
    <property type="molecule type" value="Genomic_DNA"/>
</dbReference>
<feature type="domain" description="Subtilisin-like protease fibronectin type-III" evidence="2">
    <location>
        <begin position="2"/>
        <end position="56"/>
    </location>
</feature>
<dbReference type="GO" id="GO:0006508">
    <property type="term" value="P:proteolysis"/>
    <property type="evidence" value="ECO:0007669"/>
    <property type="project" value="UniProtKB-KW"/>
</dbReference>
<proteinExistence type="predicted"/>
<organism evidence="3 4">
    <name type="scientific">Trifolium medium</name>
    <dbReference type="NCBI Taxonomy" id="97028"/>
    <lineage>
        <taxon>Eukaryota</taxon>
        <taxon>Viridiplantae</taxon>
        <taxon>Streptophyta</taxon>
        <taxon>Embryophyta</taxon>
        <taxon>Tracheophyta</taxon>
        <taxon>Spermatophyta</taxon>
        <taxon>Magnoliopsida</taxon>
        <taxon>eudicotyledons</taxon>
        <taxon>Gunneridae</taxon>
        <taxon>Pentapetalae</taxon>
        <taxon>rosids</taxon>
        <taxon>fabids</taxon>
        <taxon>Fabales</taxon>
        <taxon>Fabaceae</taxon>
        <taxon>Papilionoideae</taxon>
        <taxon>50 kb inversion clade</taxon>
        <taxon>NPAAA clade</taxon>
        <taxon>Hologalegina</taxon>
        <taxon>IRL clade</taxon>
        <taxon>Trifolieae</taxon>
        <taxon>Trifolium</taxon>
    </lineage>
</organism>
<evidence type="ECO:0000259" key="2">
    <source>
        <dbReference type="Pfam" id="PF17766"/>
    </source>
</evidence>
<keyword evidence="1" id="KW-0325">Glycoprotein</keyword>
<evidence type="ECO:0000256" key="1">
    <source>
        <dbReference type="ARBA" id="ARBA00023180"/>
    </source>
</evidence>
<dbReference type="Pfam" id="PF17766">
    <property type="entry name" value="fn3_6"/>
    <property type="match status" value="1"/>
</dbReference>
<dbReference type="GO" id="GO:0008233">
    <property type="term" value="F:peptidase activity"/>
    <property type="evidence" value="ECO:0007669"/>
    <property type="project" value="UniProtKB-KW"/>
</dbReference>
<feature type="non-terminal residue" evidence="3">
    <location>
        <position position="1"/>
    </location>
</feature>
<dbReference type="AlphaFoldDB" id="A0A392QZ80"/>
<keyword evidence="3" id="KW-0378">Hydrolase</keyword>
<accession>A0A392QZ80</accession>
<dbReference type="Gene3D" id="2.60.40.2310">
    <property type="match status" value="1"/>
</dbReference>
<evidence type="ECO:0000313" key="3">
    <source>
        <dbReference type="EMBL" id="MCI28836.1"/>
    </source>
</evidence>
<comment type="caution">
    <text evidence="3">The sequence shown here is derived from an EMBL/GenBank/DDBJ whole genome shotgun (WGS) entry which is preliminary data.</text>
</comment>
<dbReference type="Proteomes" id="UP000265520">
    <property type="component" value="Unassembled WGS sequence"/>
</dbReference>
<reference evidence="3 4" key="1">
    <citation type="journal article" date="2018" name="Front. Plant Sci.">
        <title>Red Clover (Trifolium pratense) and Zigzag Clover (T. medium) - A Picture of Genomic Similarities and Differences.</title>
        <authorList>
            <person name="Dluhosova J."/>
            <person name="Istvanek J."/>
            <person name="Nedelnik J."/>
            <person name="Repkova J."/>
        </authorList>
    </citation>
    <scope>NUCLEOTIDE SEQUENCE [LARGE SCALE GENOMIC DNA]</scope>
    <source>
        <strain evidence="4">cv. 10/8</strain>
        <tissue evidence="3">Leaf</tissue>
    </source>
</reference>
<dbReference type="InterPro" id="IPR041469">
    <property type="entry name" value="Subtilisin-like_FN3"/>
</dbReference>
<name>A0A392QZ80_9FABA</name>
<keyword evidence="4" id="KW-1185">Reference proteome</keyword>
<keyword evidence="3" id="KW-0645">Protease</keyword>
<sequence length="67" mass="7885">FSVSVIPDKLVFSKKNEKLSYKLRIEGRRMTQENEVAFGYLTWQDEKHVVRSPIVVTNIKFVDDNIK</sequence>
<evidence type="ECO:0000313" key="4">
    <source>
        <dbReference type="Proteomes" id="UP000265520"/>
    </source>
</evidence>
<protein>
    <submittedName>
        <fullName evidence="3">Subtilisin-like protease-like</fullName>
    </submittedName>
</protein>